<dbReference type="Pfam" id="PF13730">
    <property type="entry name" value="HTH_36"/>
    <property type="match status" value="1"/>
</dbReference>
<evidence type="ECO:0000256" key="1">
    <source>
        <dbReference type="SAM" id="MobiDB-lite"/>
    </source>
</evidence>
<dbReference type="InterPro" id="IPR036388">
    <property type="entry name" value="WH-like_DNA-bd_sf"/>
</dbReference>
<organism evidence="2 3">
    <name type="scientific">Chromobacterium violaceum</name>
    <dbReference type="NCBI Taxonomy" id="536"/>
    <lineage>
        <taxon>Bacteria</taxon>
        <taxon>Pseudomonadati</taxon>
        <taxon>Pseudomonadota</taxon>
        <taxon>Betaproteobacteria</taxon>
        <taxon>Neisseriales</taxon>
        <taxon>Chromobacteriaceae</taxon>
        <taxon>Chromobacterium</taxon>
    </lineage>
</organism>
<feature type="region of interest" description="Disordered" evidence="1">
    <location>
        <begin position="114"/>
        <end position="174"/>
    </location>
</feature>
<evidence type="ECO:0000313" key="2">
    <source>
        <dbReference type="EMBL" id="VEB42956.1"/>
    </source>
</evidence>
<name>A0A447TDJ3_CHRVL</name>
<protein>
    <recommendedName>
        <fullName evidence="4">Helix-turn-helix domain-containing protein</fullName>
    </recommendedName>
</protein>
<dbReference type="SUPFAM" id="SSF46785">
    <property type="entry name" value="Winged helix' DNA-binding domain"/>
    <property type="match status" value="1"/>
</dbReference>
<gene>
    <name evidence="2" type="ORF">NCTC9695_03410</name>
</gene>
<dbReference type="Proteomes" id="UP000275777">
    <property type="component" value="Chromosome"/>
</dbReference>
<sequence>MSIKLMSRAWDMDIPTGQKMILIALADRANDEGECWPGQEELAKKGSMSPRSVVNHIDWLEDHGLLKVERRQKGNQRQSNRYTVTLDSFNPEGGVTKLQSADSAHATVAHANPAHARIAPPNVQSATSESAESAHSFNEEPSKNHQVDPSLFPAPAAAVPKPRKSPAKPQTNPLNAATWDAYADAYFFRYEVEPVRNATVNGQIANFVKRLGANARMLPPSS</sequence>
<feature type="compositionally biased region" description="Low complexity" evidence="1">
    <location>
        <begin position="125"/>
        <end position="136"/>
    </location>
</feature>
<dbReference type="Gene3D" id="1.10.10.10">
    <property type="entry name" value="Winged helix-like DNA-binding domain superfamily/Winged helix DNA-binding domain"/>
    <property type="match status" value="1"/>
</dbReference>
<feature type="compositionally biased region" description="Basic and acidic residues" evidence="1">
    <location>
        <begin position="137"/>
        <end position="146"/>
    </location>
</feature>
<reference evidence="2 3" key="1">
    <citation type="submission" date="2018-12" db="EMBL/GenBank/DDBJ databases">
        <authorList>
            <consortium name="Pathogen Informatics"/>
        </authorList>
    </citation>
    <scope>NUCLEOTIDE SEQUENCE [LARGE SCALE GENOMIC DNA]</scope>
    <source>
        <strain evidence="2 3">NCTC9695</strain>
    </source>
</reference>
<proteinExistence type="predicted"/>
<dbReference type="EMBL" id="LR134182">
    <property type="protein sequence ID" value="VEB42956.1"/>
    <property type="molecule type" value="Genomic_DNA"/>
</dbReference>
<evidence type="ECO:0008006" key="4">
    <source>
        <dbReference type="Google" id="ProtNLM"/>
    </source>
</evidence>
<evidence type="ECO:0000313" key="3">
    <source>
        <dbReference type="Proteomes" id="UP000275777"/>
    </source>
</evidence>
<dbReference type="InterPro" id="IPR036390">
    <property type="entry name" value="WH_DNA-bd_sf"/>
</dbReference>
<accession>A0A447TDJ3</accession>
<dbReference type="AlphaFoldDB" id="A0A447TDJ3"/>